<sequence length="180" mass="20253">MRKLTSHYCLKPDGSWAKRPIIKLNDAGVIIEVREMGDDFVEEPNLEYFPGVLVPTFLMRIHTDDFDKANINRAIIEGARRFIIDKEMSFPNRVRSIVKSGFNTGSADSPWTLIKSEVIEGLDLASAIMNQTQKIAQQFSLDDEWGVIKEGANPGLLLLKGIDLKEFTITSNTDLKVLVE</sequence>
<dbReference type="Proteomes" id="UP000708576">
    <property type="component" value="Unassembled WGS sequence"/>
</dbReference>
<evidence type="ECO:0000313" key="1">
    <source>
        <dbReference type="EMBL" id="MBS2100790.1"/>
    </source>
</evidence>
<organism evidence="1 2">
    <name type="scientific">Carboxylicivirga linearis</name>
    <dbReference type="NCBI Taxonomy" id="1628157"/>
    <lineage>
        <taxon>Bacteria</taxon>
        <taxon>Pseudomonadati</taxon>
        <taxon>Bacteroidota</taxon>
        <taxon>Bacteroidia</taxon>
        <taxon>Marinilabiliales</taxon>
        <taxon>Marinilabiliaceae</taxon>
        <taxon>Carboxylicivirga</taxon>
    </lineage>
</organism>
<dbReference type="EMBL" id="JAGUCO010000029">
    <property type="protein sequence ID" value="MBS2100790.1"/>
    <property type="molecule type" value="Genomic_DNA"/>
</dbReference>
<accession>A0ABS5K161</accession>
<name>A0ABS5K161_9BACT</name>
<keyword evidence="2" id="KW-1185">Reference proteome</keyword>
<reference evidence="1 2" key="1">
    <citation type="journal article" date="2015" name="Int. J. Syst. Evol. Microbiol.">
        <title>Carboxylicivirga linearis sp. nov., isolated from a sea cucumber culture pond.</title>
        <authorList>
            <person name="Wang F.Q."/>
            <person name="Zhou Y.X."/>
            <person name="Lin X.Z."/>
            <person name="Chen G.J."/>
            <person name="Du Z.J."/>
        </authorList>
    </citation>
    <scope>NUCLEOTIDE SEQUENCE [LARGE SCALE GENOMIC DNA]</scope>
    <source>
        <strain evidence="1 2">FB218</strain>
    </source>
</reference>
<gene>
    <name evidence="1" type="ORF">KEM10_21055</name>
</gene>
<protein>
    <recommendedName>
        <fullName evidence="3">Amidohydrolase-related domain-containing protein</fullName>
    </recommendedName>
</protein>
<evidence type="ECO:0000313" key="2">
    <source>
        <dbReference type="Proteomes" id="UP000708576"/>
    </source>
</evidence>
<comment type="caution">
    <text evidence="1">The sequence shown here is derived from an EMBL/GenBank/DDBJ whole genome shotgun (WGS) entry which is preliminary data.</text>
</comment>
<proteinExistence type="predicted"/>
<evidence type="ECO:0008006" key="3">
    <source>
        <dbReference type="Google" id="ProtNLM"/>
    </source>
</evidence>
<dbReference type="RefSeq" id="WP_212219331.1">
    <property type="nucleotide sequence ID" value="NZ_JAGUCO010000029.1"/>
</dbReference>